<dbReference type="OrthoDB" id="8527261at2"/>
<dbReference type="RefSeq" id="WP_132542134.1">
    <property type="nucleotide sequence ID" value="NZ_SLWY01000010.1"/>
</dbReference>
<evidence type="ECO:0000313" key="2">
    <source>
        <dbReference type="EMBL" id="TCO80995.1"/>
    </source>
</evidence>
<proteinExistence type="predicted"/>
<dbReference type="SUPFAM" id="SSF47336">
    <property type="entry name" value="ACP-like"/>
    <property type="match status" value="1"/>
</dbReference>
<gene>
    <name evidence="2" type="ORF">EV699_11020</name>
</gene>
<dbReference type="PROSITE" id="PS50075">
    <property type="entry name" value="CARRIER"/>
    <property type="match status" value="1"/>
</dbReference>
<name>A0A4R2LNG4_9GAMM</name>
<dbReference type="Pfam" id="PF00550">
    <property type="entry name" value="PP-binding"/>
    <property type="match status" value="1"/>
</dbReference>
<dbReference type="InterPro" id="IPR036736">
    <property type="entry name" value="ACP-like_sf"/>
</dbReference>
<comment type="caution">
    <text evidence="2">The sequence shown here is derived from an EMBL/GenBank/DDBJ whole genome shotgun (WGS) entry which is preliminary data.</text>
</comment>
<dbReference type="EMBL" id="SLWY01000010">
    <property type="protein sequence ID" value="TCO80995.1"/>
    <property type="molecule type" value="Genomic_DNA"/>
</dbReference>
<reference evidence="2 3" key="1">
    <citation type="submission" date="2019-03" db="EMBL/GenBank/DDBJ databases">
        <title>Genomic Encyclopedia of Type Strains, Phase IV (KMG-IV): sequencing the most valuable type-strain genomes for metagenomic binning, comparative biology and taxonomic classification.</title>
        <authorList>
            <person name="Goeker M."/>
        </authorList>
    </citation>
    <scope>NUCLEOTIDE SEQUENCE [LARGE SCALE GENOMIC DNA]</scope>
    <source>
        <strain evidence="2 3">DSM 25287</strain>
    </source>
</reference>
<organism evidence="2 3">
    <name type="scientific">Plasticicumulans lactativorans</name>
    <dbReference type="NCBI Taxonomy" id="1133106"/>
    <lineage>
        <taxon>Bacteria</taxon>
        <taxon>Pseudomonadati</taxon>
        <taxon>Pseudomonadota</taxon>
        <taxon>Gammaproteobacteria</taxon>
        <taxon>Candidatus Competibacteraceae</taxon>
        <taxon>Plasticicumulans</taxon>
    </lineage>
</organism>
<sequence>MATFDDVRTLIGDVLQLGERTAQIVPDTVLLGGIPEFDSMAVVSLIAAIEDTFGVTVDDDEISADIFETAGTLHAFVTRIAD</sequence>
<protein>
    <submittedName>
        <fullName evidence="2">Phosphopantetheine binding protein</fullName>
    </submittedName>
</protein>
<dbReference type="Gene3D" id="1.10.1200.10">
    <property type="entry name" value="ACP-like"/>
    <property type="match status" value="1"/>
</dbReference>
<accession>A0A4R2LNG4</accession>
<feature type="domain" description="Carrier" evidence="1">
    <location>
        <begin position="1"/>
        <end position="82"/>
    </location>
</feature>
<dbReference type="Proteomes" id="UP000295765">
    <property type="component" value="Unassembled WGS sequence"/>
</dbReference>
<dbReference type="AlphaFoldDB" id="A0A4R2LNG4"/>
<dbReference type="InterPro" id="IPR009081">
    <property type="entry name" value="PP-bd_ACP"/>
</dbReference>
<evidence type="ECO:0000259" key="1">
    <source>
        <dbReference type="PROSITE" id="PS50075"/>
    </source>
</evidence>
<evidence type="ECO:0000313" key="3">
    <source>
        <dbReference type="Proteomes" id="UP000295765"/>
    </source>
</evidence>
<keyword evidence="3" id="KW-1185">Reference proteome</keyword>